<feature type="compositionally biased region" description="Acidic residues" evidence="1">
    <location>
        <begin position="198"/>
        <end position="210"/>
    </location>
</feature>
<feature type="region of interest" description="Disordered" evidence="1">
    <location>
        <begin position="473"/>
        <end position="532"/>
    </location>
</feature>
<reference evidence="2" key="2">
    <citation type="journal article" date="2022" name="Microbiol. Resour. Announc.">
        <title>Metagenome Sequencing to Explore Phylogenomics of Terrestrial Cyanobacteria.</title>
        <authorList>
            <person name="Ward R.D."/>
            <person name="Stajich J.E."/>
            <person name="Johansen J.R."/>
            <person name="Huntemann M."/>
            <person name="Clum A."/>
            <person name="Foster B."/>
            <person name="Foster B."/>
            <person name="Roux S."/>
            <person name="Palaniappan K."/>
            <person name="Varghese N."/>
            <person name="Mukherjee S."/>
            <person name="Reddy T.B.K."/>
            <person name="Daum C."/>
            <person name="Copeland A."/>
            <person name="Chen I.A."/>
            <person name="Ivanova N.N."/>
            <person name="Kyrpides N.C."/>
            <person name="Shapiro N."/>
            <person name="Eloe-Fadrosh E.A."/>
            <person name="Pietrasiak N."/>
        </authorList>
    </citation>
    <scope>NUCLEOTIDE SEQUENCE</scope>
    <source>
        <strain evidence="2">CPER-KK1</strain>
    </source>
</reference>
<evidence type="ECO:0000313" key="3">
    <source>
        <dbReference type="Proteomes" id="UP000753908"/>
    </source>
</evidence>
<feature type="compositionally biased region" description="Polar residues" evidence="1">
    <location>
        <begin position="150"/>
        <end position="186"/>
    </location>
</feature>
<dbReference type="AlphaFoldDB" id="A0A951PQF8"/>
<name>A0A951PQF8_9CYAN</name>
<comment type="caution">
    <text evidence="2">The sequence shown here is derived from an EMBL/GenBank/DDBJ whole genome shotgun (WGS) entry which is preliminary data.</text>
</comment>
<proteinExistence type="predicted"/>
<reference evidence="2" key="1">
    <citation type="submission" date="2021-05" db="EMBL/GenBank/DDBJ databases">
        <authorList>
            <person name="Pietrasiak N."/>
            <person name="Ward R."/>
            <person name="Stajich J.E."/>
            <person name="Kurbessoian T."/>
        </authorList>
    </citation>
    <scope>NUCLEOTIDE SEQUENCE</scope>
    <source>
        <strain evidence="2">CPER-KK1</strain>
    </source>
</reference>
<dbReference type="Proteomes" id="UP000753908">
    <property type="component" value="Unassembled WGS sequence"/>
</dbReference>
<accession>A0A951PQF8</accession>
<gene>
    <name evidence="2" type="ORF">KME25_28515</name>
</gene>
<dbReference type="EMBL" id="JAHHIF010000060">
    <property type="protein sequence ID" value="MBW4548350.1"/>
    <property type="molecule type" value="Genomic_DNA"/>
</dbReference>
<protein>
    <submittedName>
        <fullName evidence="2">Uncharacterized protein</fullName>
    </submittedName>
</protein>
<evidence type="ECO:0000313" key="2">
    <source>
        <dbReference type="EMBL" id="MBW4548350.1"/>
    </source>
</evidence>
<sequence>MTASLAEKPRSPISLLRREHKDLLDKLALNSRTQVRCCAVAMISYLKHWHEWKELRYPTRWVYQPLRDIREDLMGAYTLHVIRAALDLLEKLGFLSIRKNARQENRRNGQDKTHQYLLHVDRVEEALEKLYSPKKAKTRKNSPVDKPETSGINSGTPSINSKTSRFTVETHTQIPSSDSCTDSCSLKQEREEINSVPELEDPWEAEDEVEQGSTTSFDDTPEILQEQEVKSEEQFSAVPVLKCDEVSQTAVNTATCVEVVQTDVKPLPKLKGDSEALHSRAERTSGFQSQAEREDFYQALLILGKTKGEVLSPVGWASAIVKGINAGEPCEYLNEYRRSELLGRCEQQEWEVAPGQPFEQFVTYLKTRSKKTGMTDEEAIASSYQQLKNVNLARAQWESFKRTINRCAEDWEKQKQLGVSSAYVPPELLPDRKVSLEEAASAMASLQAGCIQLQVPGLAESAKLNSATAELEPAKELVTESAVTESEPVTTADADVDDLEPAKELASEPAVTEPQPESTDEPTAPPLPLSDLQQQLDGGKLAASLARRVIEANPEWYVMDEELNLVLPAGEEIPSLEHLRSLLTNAETRAVTAKKIQRLIEGNPQWGFYFDEFGELWGF</sequence>
<feature type="region of interest" description="Disordered" evidence="1">
    <location>
        <begin position="131"/>
        <end position="217"/>
    </location>
</feature>
<organism evidence="2 3">
    <name type="scientific">Symplocastrum torsivum CPER-KK1</name>
    <dbReference type="NCBI Taxonomy" id="450513"/>
    <lineage>
        <taxon>Bacteria</taxon>
        <taxon>Bacillati</taxon>
        <taxon>Cyanobacteriota</taxon>
        <taxon>Cyanophyceae</taxon>
        <taxon>Oscillatoriophycideae</taxon>
        <taxon>Oscillatoriales</taxon>
        <taxon>Microcoleaceae</taxon>
        <taxon>Symplocastrum</taxon>
    </lineage>
</organism>
<evidence type="ECO:0000256" key="1">
    <source>
        <dbReference type="SAM" id="MobiDB-lite"/>
    </source>
</evidence>